<proteinExistence type="predicted"/>
<gene>
    <name evidence="1" type="ORF">QFC19_007780</name>
</gene>
<reference evidence="1" key="1">
    <citation type="submission" date="2023-04" db="EMBL/GenBank/DDBJ databases">
        <title>Draft Genome sequencing of Naganishia species isolated from polar environments using Oxford Nanopore Technology.</title>
        <authorList>
            <person name="Leo P."/>
            <person name="Venkateswaran K."/>
        </authorList>
    </citation>
    <scope>NUCLEOTIDE SEQUENCE</scope>
    <source>
        <strain evidence="1">MNA-CCFEE 5261</strain>
    </source>
</reference>
<evidence type="ECO:0000313" key="1">
    <source>
        <dbReference type="EMBL" id="KAJ9094851.1"/>
    </source>
</evidence>
<dbReference type="EMBL" id="JASBWR010000107">
    <property type="protein sequence ID" value="KAJ9094851.1"/>
    <property type="molecule type" value="Genomic_DNA"/>
</dbReference>
<dbReference type="Proteomes" id="UP001241377">
    <property type="component" value="Unassembled WGS sequence"/>
</dbReference>
<name>A0ACC2V712_9TREE</name>
<evidence type="ECO:0000313" key="2">
    <source>
        <dbReference type="Proteomes" id="UP001241377"/>
    </source>
</evidence>
<keyword evidence="2" id="KW-1185">Reference proteome</keyword>
<organism evidence="1 2">
    <name type="scientific">Naganishia cerealis</name>
    <dbReference type="NCBI Taxonomy" id="610337"/>
    <lineage>
        <taxon>Eukaryota</taxon>
        <taxon>Fungi</taxon>
        <taxon>Dikarya</taxon>
        <taxon>Basidiomycota</taxon>
        <taxon>Agaricomycotina</taxon>
        <taxon>Tremellomycetes</taxon>
        <taxon>Filobasidiales</taxon>
        <taxon>Filobasidiaceae</taxon>
        <taxon>Naganishia</taxon>
    </lineage>
</organism>
<comment type="caution">
    <text evidence="1">The sequence shown here is derived from an EMBL/GenBank/DDBJ whole genome shotgun (WGS) entry which is preliminary data.</text>
</comment>
<sequence length="537" mass="59486">MPRSSHDQDFLQLMRSRVTREMITYLVDVTTSVINVETDSVPLTPPGEYDSPMLQESPVEQAALALGLPTMFDFVKSLVTQSNVQVPTLMTTVVYLERLRLKLPRVAKGMACTRHRVFLAALICAAKYLNDSSPKNKHWQKYCTHFSLPEVNLMEKQLLYLLDYNLRTEECEMVSSLNQFIKRKEREAVIPEVRRMVEERKNSLLQSQKPVPSPIVVPPIIVAEHCDLPSPPITPSEPPKPCRSLGTSASVPSLHENILSLPPIGREDAIDQKGLRKYQSMTNVNDMSTSFHTAYIESLRQDAMPTIRCVASSSSTSSSSSSTPSSCGSVISVTLQQPSPANGHVPSPMEIVRSGYITSSTLASLPPVPLLMRGAPMERRDSEMTDSSLDDCLEYYEENVISPTTVSIEVLPSQRAMKPVGALQIKRDSYGPGSPLSTHSRFSANRIAHASPAKYFSRSKQHSDVPDPAIIQENLKTRRSWASTKSSHRPFMNLRESISLVGIKNLLSNNSTPPDMLSKSRKSSVSTICGNTIDSRS</sequence>
<accession>A0ACC2V712</accession>
<protein>
    <submittedName>
        <fullName evidence="1">Uncharacterized protein</fullName>
    </submittedName>
</protein>